<keyword evidence="1" id="KW-0472">Membrane</keyword>
<keyword evidence="1" id="KW-0812">Transmembrane</keyword>
<feature type="transmembrane region" description="Helical" evidence="1">
    <location>
        <begin position="466"/>
        <end position="488"/>
    </location>
</feature>
<proteinExistence type="predicted"/>
<feature type="transmembrane region" description="Helical" evidence="1">
    <location>
        <begin position="104"/>
        <end position="134"/>
    </location>
</feature>
<feature type="transmembrane region" description="Helical" evidence="1">
    <location>
        <begin position="30"/>
        <end position="51"/>
    </location>
</feature>
<feature type="transmembrane region" description="Helical" evidence="1">
    <location>
        <begin position="435"/>
        <end position="454"/>
    </location>
</feature>
<keyword evidence="1" id="KW-1133">Transmembrane helix</keyword>
<protein>
    <submittedName>
        <fullName evidence="2">Putative membrane protein</fullName>
    </submittedName>
</protein>
<organism evidence="2 3">
    <name type="scientific">Rhodopirellula maiorica SM1</name>
    <dbReference type="NCBI Taxonomy" id="1265738"/>
    <lineage>
        <taxon>Bacteria</taxon>
        <taxon>Pseudomonadati</taxon>
        <taxon>Planctomycetota</taxon>
        <taxon>Planctomycetia</taxon>
        <taxon>Pirellulales</taxon>
        <taxon>Pirellulaceae</taxon>
        <taxon>Novipirellula</taxon>
    </lineage>
</organism>
<dbReference type="Proteomes" id="UP000011991">
    <property type="component" value="Unassembled WGS sequence"/>
</dbReference>
<reference evidence="2 3" key="1">
    <citation type="journal article" date="2013" name="Mar. Genomics">
        <title>Expression of sulfatases in Rhodopirellula baltica and the diversity of sulfatases in the genus Rhodopirellula.</title>
        <authorList>
            <person name="Wegner C.E."/>
            <person name="Richter-Heitmann T."/>
            <person name="Klindworth A."/>
            <person name="Klockow C."/>
            <person name="Richter M."/>
            <person name="Achstetter T."/>
            <person name="Glockner F.O."/>
            <person name="Harder J."/>
        </authorList>
    </citation>
    <scope>NUCLEOTIDE SEQUENCE [LARGE SCALE GENOMIC DNA]</scope>
    <source>
        <strain evidence="2 3">SM1</strain>
    </source>
</reference>
<dbReference type="AlphaFoldDB" id="M5RAW6"/>
<feature type="transmembrane region" description="Helical" evidence="1">
    <location>
        <begin position="179"/>
        <end position="202"/>
    </location>
</feature>
<evidence type="ECO:0000313" key="3">
    <source>
        <dbReference type="Proteomes" id="UP000011991"/>
    </source>
</evidence>
<sequence>MLPSPEKNIHVKSKTMKQLLWKDVITLRPLAYAVIAGILLFQLFVTAGQFIFNDASFDIDPYLLIWILMPNLMALGTPAMLVGNEEEARTFLWLRTLPVRWQRIVDVKFAVGLAGLLAIWAIASLVMAIAVLLVNDTSSPMSDDVIHPVGVARLLFFSVLLLICGFITAYLVRSPMSGLMLLVPVIVLASWFAVGVIQTILFGHFDVYGSLNNVSQSDIQKAVFFAVAYLVALWCLQRWLGRQRLVSVDRSPLFSSSEIIRPYQPPIEQVFRRPSPVFALLWQQIEQIKWFAGTLTLLGFVVLFMWHTSTQPQDEATQVLAHTALVAISSWLGALAFYGDTVRNRSVYFADHGIRPSLIWGTRIGPPLVCCLVLAGISVWVNDGVTAAMMLASFAFGQLAATVTPRATLGLLTAPLYPAFSCSILVPFFGLYPNYIATVILMVPVLLLATWQLIHRWLEQRRDTTFQWMVLAVVLIAFVTPMVTVAGLRFSSTPSIDPQWRSEMFQRSHAIANMPAKFDRVELNPVVSATIFERFYREPEFLTLNARLLAELEDLQVIGDEVTFGEIHALFRAQDTALRQQGLTEDEMAEMQRNALTVMAAWATVVRENAVQAASSLEQVSLVADFGEEYLLRYIDMIGGTDAQIAEIVSRIPDRDLRRRSREVALVQAWNDYQRRQWKRVSPDAWRYERRFANEVFNSPRTAMSFERERHDRFVDEAVKLTLEQSVHGWPVAGSPEFDRRTEYWNQLTGPRSFNSGYEDSNIANLFENWTLDHENAVTALRERYLQSD</sequence>
<feature type="transmembrane region" description="Helical" evidence="1">
    <location>
        <begin position="319"/>
        <end position="339"/>
    </location>
</feature>
<feature type="transmembrane region" description="Helical" evidence="1">
    <location>
        <begin position="222"/>
        <end position="240"/>
    </location>
</feature>
<feature type="transmembrane region" description="Helical" evidence="1">
    <location>
        <begin position="63"/>
        <end position="83"/>
    </location>
</feature>
<dbReference type="PATRIC" id="fig|1265738.3.peg.6433"/>
<feature type="transmembrane region" description="Helical" evidence="1">
    <location>
        <begin position="387"/>
        <end position="404"/>
    </location>
</feature>
<comment type="caution">
    <text evidence="2">The sequence shown here is derived from an EMBL/GenBank/DDBJ whole genome shotgun (WGS) entry which is preliminary data.</text>
</comment>
<feature type="transmembrane region" description="Helical" evidence="1">
    <location>
        <begin position="290"/>
        <end position="307"/>
    </location>
</feature>
<feature type="transmembrane region" description="Helical" evidence="1">
    <location>
        <begin position="154"/>
        <end position="172"/>
    </location>
</feature>
<evidence type="ECO:0000313" key="2">
    <source>
        <dbReference type="EMBL" id="EMI16633.1"/>
    </source>
</evidence>
<evidence type="ECO:0000256" key="1">
    <source>
        <dbReference type="SAM" id="Phobius"/>
    </source>
</evidence>
<keyword evidence="3" id="KW-1185">Reference proteome</keyword>
<feature type="transmembrane region" description="Helical" evidence="1">
    <location>
        <begin position="360"/>
        <end position="381"/>
    </location>
</feature>
<accession>M5RAW6</accession>
<name>M5RAW6_9BACT</name>
<feature type="transmembrane region" description="Helical" evidence="1">
    <location>
        <begin position="411"/>
        <end position="429"/>
    </location>
</feature>
<gene>
    <name evidence="2" type="ORF">RMSM_06448</name>
</gene>
<dbReference type="EMBL" id="ANOG01000931">
    <property type="protein sequence ID" value="EMI16633.1"/>
    <property type="molecule type" value="Genomic_DNA"/>
</dbReference>